<dbReference type="InterPro" id="IPR045344">
    <property type="entry name" value="C-JID"/>
</dbReference>
<dbReference type="SUPFAM" id="SSF52058">
    <property type="entry name" value="L domain-like"/>
    <property type="match status" value="1"/>
</dbReference>
<evidence type="ECO:0000313" key="7">
    <source>
        <dbReference type="Proteomes" id="UP001164929"/>
    </source>
</evidence>
<comment type="caution">
    <text evidence="6">The sequence shown here is derived from an EMBL/GenBank/DDBJ whole genome shotgun (WGS) entry which is preliminary data.</text>
</comment>
<protein>
    <submittedName>
        <fullName evidence="6">TMV resistance protein N-like isoform X2</fullName>
    </submittedName>
</protein>
<dbReference type="EMBL" id="JAQIZT010000019">
    <property type="protein sequence ID" value="KAJ6951360.1"/>
    <property type="molecule type" value="Genomic_DNA"/>
</dbReference>
<dbReference type="Gene3D" id="3.40.50.10140">
    <property type="entry name" value="Toll/interleukin-1 receptor homology (TIR) domain"/>
    <property type="match status" value="1"/>
</dbReference>
<dbReference type="PANTHER" id="PTHR11017">
    <property type="entry name" value="LEUCINE-RICH REPEAT-CONTAINING PROTEIN"/>
    <property type="match status" value="1"/>
</dbReference>
<dbReference type="SMART" id="SM00255">
    <property type="entry name" value="TIR"/>
    <property type="match status" value="1"/>
</dbReference>
<dbReference type="AlphaFoldDB" id="A0AAD6L6Q9"/>
<dbReference type="Proteomes" id="UP001164929">
    <property type="component" value="Chromosome 19"/>
</dbReference>
<dbReference type="PANTHER" id="PTHR11017:SF573">
    <property type="entry name" value="ADP-RIBOSYL CYCLASE_CYCLIC ADP-RIBOSE HYDROLASE"/>
    <property type="match status" value="1"/>
</dbReference>
<evidence type="ECO:0000256" key="4">
    <source>
        <dbReference type="ARBA" id="ARBA00023027"/>
    </source>
</evidence>
<keyword evidence="1" id="KW-0433">Leucine-rich repeat</keyword>
<evidence type="ECO:0000259" key="5">
    <source>
        <dbReference type="PROSITE" id="PS50104"/>
    </source>
</evidence>
<sequence length="956" mass="109520">MASSSNSTNCWKYSVFLSFRGQETRNTFTAHLYHALCNKGINAFIDDKLERGEHITSQLNQIIEDSRISLVIFSQNYARSIYCLDELVKILECKESKGQVVLPVFYNVDPSDVEEQKGSFGESLDFHETYLGINAEKLKQWREALTKAAQLSGWHLDRGDHMKLKALCLTCLKQKRNLSRIPSSIYKLQHLKRLLLDGCSELTKFPENMPEETQPFCSNISMIANNDLMWFPMLTCLDLQNCKLSEVDFLMNLVCFSTLKDLDLSGNNFVNLPTCINRFTKLRRLELANCIWLEGIPELPRSIKRIGARNCTSLESYSELVRVFMFNTEDRSTKLRDLDFSNCHKLADQNPLQSLADTSSRCISVDEGTDEIEAIMLDFHEPEEMHLNAKAFKKMKRLRILIIRNALLTVAPVYLSNELRWLEWPGCPLLSLPSTFHARKLVVLNMQHSFISHFEGFKCLLLEGCSKLDKFPVNGENEVPSNFLTSSNCYENSSGSDFLPAQANSLEGSSSLGFPALRWLDLRNCCLRNVNFLKMHDCFPMLKELDLSGNSFAIFPETLSLFTHLKSLRLHKCKKLQEIPELPRNIKRLEARDCELLERYSPLEKGGEWPAKLRVVDFSNCHELAKNQGKNLEDAFFSKAFHKQFQVEMFLPGSKIPEWFTFTSEQGSLTYLVPSSVLEKIQGLVICSILCLEDGVTANISCEMFVDGKSMILCSRHFFPLETDHMWLYYQPYCYTRALGKARNDLVRFEISFEVLGAPRGSALKMCGIYFIYKQDKTVSDPSSTQSTSYHTDHSVSFDLMTSSYVDDPDFALSPSMNRKRPASSDLTETCYNDDLELSLNPKVSRRKTDDDQCGEQFSFSLQPMDQKPGNHLIASKSGEHQLEHWLSLSLQPMDVSNWNPMCIKKLEEKVQLQPKSKQEMNFFNELGRSPIREHDAVEYETEKEETYISDVESLA</sequence>
<gene>
    <name evidence="6" type="ORF">NC653_040692</name>
</gene>
<dbReference type="GO" id="GO:0007165">
    <property type="term" value="P:signal transduction"/>
    <property type="evidence" value="ECO:0007669"/>
    <property type="project" value="InterPro"/>
</dbReference>
<dbReference type="Gene3D" id="3.80.10.10">
    <property type="entry name" value="Ribonuclease Inhibitor"/>
    <property type="match status" value="3"/>
</dbReference>
<evidence type="ECO:0000313" key="6">
    <source>
        <dbReference type="EMBL" id="KAJ6951360.1"/>
    </source>
</evidence>
<dbReference type="GO" id="GO:0006952">
    <property type="term" value="P:defense response"/>
    <property type="evidence" value="ECO:0007669"/>
    <property type="project" value="InterPro"/>
</dbReference>
<keyword evidence="2" id="KW-0677">Repeat</keyword>
<dbReference type="InterPro" id="IPR032675">
    <property type="entry name" value="LRR_dom_sf"/>
</dbReference>
<proteinExistence type="predicted"/>
<accession>A0AAD6L6Q9</accession>
<name>A0AAD6L6Q9_9ROSI</name>
<feature type="domain" description="TIR" evidence="5">
    <location>
        <begin position="11"/>
        <end position="176"/>
    </location>
</feature>
<dbReference type="InterPro" id="IPR058546">
    <property type="entry name" value="RPS4B/Roq1-like_LRR"/>
</dbReference>
<dbReference type="Pfam" id="PF01582">
    <property type="entry name" value="TIR"/>
    <property type="match status" value="1"/>
</dbReference>
<dbReference type="PROSITE" id="PS50104">
    <property type="entry name" value="TIR"/>
    <property type="match status" value="1"/>
</dbReference>
<dbReference type="InterPro" id="IPR000157">
    <property type="entry name" value="TIR_dom"/>
</dbReference>
<evidence type="ECO:0000256" key="3">
    <source>
        <dbReference type="ARBA" id="ARBA00022821"/>
    </source>
</evidence>
<dbReference type="SUPFAM" id="SSF52200">
    <property type="entry name" value="Toll/Interleukin receptor TIR domain"/>
    <property type="match status" value="1"/>
</dbReference>
<organism evidence="6 7">
    <name type="scientific">Populus alba x Populus x berolinensis</name>
    <dbReference type="NCBI Taxonomy" id="444605"/>
    <lineage>
        <taxon>Eukaryota</taxon>
        <taxon>Viridiplantae</taxon>
        <taxon>Streptophyta</taxon>
        <taxon>Embryophyta</taxon>
        <taxon>Tracheophyta</taxon>
        <taxon>Spermatophyta</taxon>
        <taxon>Magnoliopsida</taxon>
        <taxon>eudicotyledons</taxon>
        <taxon>Gunneridae</taxon>
        <taxon>Pentapetalae</taxon>
        <taxon>rosids</taxon>
        <taxon>fabids</taxon>
        <taxon>Malpighiales</taxon>
        <taxon>Salicaceae</taxon>
        <taxon>Saliceae</taxon>
        <taxon>Populus</taxon>
    </lineage>
</organism>
<evidence type="ECO:0000256" key="2">
    <source>
        <dbReference type="ARBA" id="ARBA00022737"/>
    </source>
</evidence>
<dbReference type="Pfam" id="PF23286">
    <property type="entry name" value="LRR_13"/>
    <property type="match status" value="2"/>
</dbReference>
<keyword evidence="7" id="KW-1185">Reference proteome</keyword>
<reference evidence="6" key="1">
    <citation type="journal article" date="2023" name="Mol. Ecol. Resour.">
        <title>Chromosome-level genome assembly of a triploid poplar Populus alba 'Berolinensis'.</title>
        <authorList>
            <person name="Chen S."/>
            <person name="Yu Y."/>
            <person name="Wang X."/>
            <person name="Wang S."/>
            <person name="Zhang T."/>
            <person name="Zhou Y."/>
            <person name="He R."/>
            <person name="Meng N."/>
            <person name="Wang Y."/>
            <person name="Liu W."/>
            <person name="Liu Z."/>
            <person name="Liu J."/>
            <person name="Guo Q."/>
            <person name="Huang H."/>
            <person name="Sederoff R.R."/>
            <person name="Wang G."/>
            <person name="Qu G."/>
            <person name="Chen S."/>
        </authorList>
    </citation>
    <scope>NUCLEOTIDE SEQUENCE</scope>
    <source>
        <strain evidence="6">SC-2020</strain>
    </source>
</reference>
<dbReference type="Pfam" id="PF20160">
    <property type="entry name" value="C-JID"/>
    <property type="match status" value="1"/>
</dbReference>
<keyword evidence="3" id="KW-0611">Plant defense</keyword>
<dbReference type="FunFam" id="3.40.50.10140:FF:000007">
    <property type="entry name" value="Disease resistance protein (TIR-NBS-LRR class)"/>
    <property type="match status" value="1"/>
</dbReference>
<keyword evidence="4" id="KW-0520">NAD</keyword>
<evidence type="ECO:0000256" key="1">
    <source>
        <dbReference type="ARBA" id="ARBA00022614"/>
    </source>
</evidence>
<dbReference type="InterPro" id="IPR044974">
    <property type="entry name" value="Disease_R_plants"/>
</dbReference>
<dbReference type="InterPro" id="IPR035897">
    <property type="entry name" value="Toll_tir_struct_dom_sf"/>
</dbReference>